<accession>A0ABZ2PQE8</accession>
<evidence type="ECO:0000256" key="3">
    <source>
        <dbReference type="SAM" id="SignalP"/>
    </source>
</evidence>
<keyword evidence="5" id="KW-1185">Reference proteome</keyword>
<feature type="chain" id="PRO_5046056709" evidence="3">
    <location>
        <begin position="25"/>
        <end position="96"/>
    </location>
</feature>
<feature type="region of interest" description="Disordered" evidence="1">
    <location>
        <begin position="73"/>
        <end position="96"/>
    </location>
</feature>
<keyword evidence="2" id="KW-1133">Transmembrane helix</keyword>
<dbReference type="Proteomes" id="UP001432000">
    <property type="component" value="Chromosome"/>
</dbReference>
<evidence type="ECO:0000256" key="1">
    <source>
        <dbReference type="SAM" id="MobiDB-lite"/>
    </source>
</evidence>
<dbReference type="InterPro" id="IPR045635">
    <property type="entry name" value="DUF6412"/>
</dbReference>
<gene>
    <name evidence="4" type="ORF">WDS16_13470</name>
</gene>
<reference evidence="4 5" key="1">
    <citation type="submission" date="2024-03" db="EMBL/GenBank/DDBJ databases">
        <title>Natural products discovery in diverse microorganisms through a two-stage MS feature dereplication strategy.</title>
        <authorList>
            <person name="Zhang R."/>
        </authorList>
    </citation>
    <scope>NUCLEOTIDE SEQUENCE [LARGE SCALE GENOMIC DNA]</scope>
    <source>
        <strain evidence="4 5">18930</strain>
    </source>
</reference>
<dbReference type="RefSeq" id="WP_338893131.1">
    <property type="nucleotide sequence ID" value="NZ_CP147846.1"/>
</dbReference>
<name>A0ABZ2PQE8_9NOCA</name>
<sequence>MRYIHLVAAYLLVLTLLATLPDSAATAALFGFVVTALVVTVVAVGSRKDLLRAVFGVAYGPDGAQRRLRGAFRRQERPDEAGRPMPRAPGAPVGAL</sequence>
<feature type="signal peptide" evidence="3">
    <location>
        <begin position="1"/>
        <end position="24"/>
    </location>
</feature>
<proteinExistence type="predicted"/>
<dbReference type="Pfam" id="PF19950">
    <property type="entry name" value="DUF6412"/>
    <property type="match status" value="1"/>
</dbReference>
<feature type="compositionally biased region" description="Low complexity" evidence="1">
    <location>
        <begin position="83"/>
        <end position="96"/>
    </location>
</feature>
<keyword evidence="3" id="KW-0732">Signal</keyword>
<organism evidence="4 5">
    <name type="scientific">Rhodococcus sovatensis</name>
    <dbReference type="NCBI Taxonomy" id="1805840"/>
    <lineage>
        <taxon>Bacteria</taxon>
        <taxon>Bacillati</taxon>
        <taxon>Actinomycetota</taxon>
        <taxon>Actinomycetes</taxon>
        <taxon>Mycobacteriales</taxon>
        <taxon>Nocardiaceae</taxon>
        <taxon>Rhodococcus</taxon>
    </lineage>
</organism>
<feature type="transmembrane region" description="Helical" evidence="2">
    <location>
        <begin position="28"/>
        <end position="45"/>
    </location>
</feature>
<evidence type="ECO:0000256" key="2">
    <source>
        <dbReference type="SAM" id="Phobius"/>
    </source>
</evidence>
<evidence type="ECO:0000313" key="5">
    <source>
        <dbReference type="Proteomes" id="UP001432000"/>
    </source>
</evidence>
<keyword evidence="2" id="KW-0472">Membrane</keyword>
<evidence type="ECO:0000313" key="4">
    <source>
        <dbReference type="EMBL" id="WXG71402.1"/>
    </source>
</evidence>
<keyword evidence="2" id="KW-0812">Transmembrane</keyword>
<feature type="compositionally biased region" description="Basic and acidic residues" evidence="1">
    <location>
        <begin position="73"/>
        <end position="82"/>
    </location>
</feature>
<dbReference type="EMBL" id="CP147846">
    <property type="protein sequence ID" value="WXG71402.1"/>
    <property type="molecule type" value="Genomic_DNA"/>
</dbReference>
<protein>
    <submittedName>
        <fullName evidence="4">DUF6412 domain-containing protein</fullName>
    </submittedName>
</protein>